<dbReference type="SUPFAM" id="SSF56784">
    <property type="entry name" value="HAD-like"/>
    <property type="match status" value="1"/>
</dbReference>
<dbReference type="Gene3D" id="3.40.50.1000">
    <property type="entry name" value="HAD superfamily/HAD-like"/>
    <property type="match status" value="1"/>
</dbReference>
<dbReference type="InterPro" id="IPR036412">
    <property type="entry name" value="HAD-like_sf"/>
</dbReference>
<keyword evidence="4" id="KW-0460">Magnesium</keyword>
<dbReference type="SFLD" id="SFLDG01129">
    <property type="entry name" value="C1.5:_HAD__Beta-PGM__Phosphata"/>
    <property type="match status" value="1"/>
</dbReference>
<dbReference type="Gene3D" id="1.10.150.240">
    <property type="entry name" value="Putative phosphatase, domain 2"/>
    <property type="match status" value="1"/>
</dbReference>
<keyword evidence="5" id="KW-0378">Hydrolase</keyword>
<comment type="similarity">
    <text evidence="2">Belongs to the HAD-like hydrolase superfamily. CbbY/CbbZ/Gph/YieH family.</text>
</comment>
<organism evidence="5 6">
    <name type="scientific">Microvirga aerilata</name>
    <dbReference type="NCBI Taxonomy" id="670292"/>
    <lineage>
        <taxon>Bacteria</taxon>
        <taxon>Pseudomonadati</taxon>
        <taxon>Pseudomonadota</taxon>
        <taxon>Alphaproteobacteria</taxon>
        <taxon>Hyphomicrobiales</taxon>
        <taxon>Methylobacteriaceae</taxon>
        <taxon>Microvirga</taxon>
    </lineage>
</organism>
<reference evidence="5" key="1">
    <citation type="submission" date="2021-01" db="EMBL/GenBank/DDBJ databases">
        <title>Microvirga sp.</title>
        <authorList>
            <person name="Kim M.K."/>
        </authorList>
    </citation>
    <scope>NUCLEOTIDE SEQUENCE</scope>
    <source>
        <strain evidence="5">5420S-16</strain>
    </source>
</reference>
<dbReference type="Proteomes" id="UP000605848">
    <property type="component" value="Unassembled WGS sequence"/>
</dbReference>
<dbReference type="SFLD" id="SFLDS00003">
    <property type="entry name" value="Haloacid_Dehalogenase"/>
    <property type="match status" value="1"/>
</dbReference>
<dbReference type="SFLD" id="SFLDG01135">
    <property type="entry name" value="C1.5.6:_HAD__Beta-PGM__Phospha"/>
    <property type="match status" value="1"/>
</dbReference>
<evidence type="ECO:0000313" key="5">
    <source>
        <dbReference type="EMBL" id="MBL0404005.1"/>
    </source>
</evidence>
<dbReference type="GO" id="GO:0016787">
    <property type="term" value="F:hydrolase activity"/>
    <property type="evidence" value="ECO:0007669"/>
    <property type="project" value="UniProtKB-KW"/>
</dbReference>
<keyword evidence="6" id="KW-1185">Reference proteome</keyword>
<evidence type="ECO:0000256" key="1">
    <source>
        <dbReference type="ARBA" id="ARBA00001946"/>
    </source>
</evidence>
<sequence>MLLIFDCDGVLVDSEGLSCQLDAELLTEFDVPYTAEDVAREFIGVSLKDQVARIEGKHGIRLPADFSERLNRRLFARFETDLEPIEGVREAILALPVPRCVASSSVPERIALSLRVTGLSDLFDHIFSATQVPRGKPAPDLFLHAAAQMGAVAQECVVVEDSTAGVQAAVAAGMQVIGFTGGGHCGPEHGDKLRAAGASVVIDHMTDLPKTVRAFTHSAS</sequence>
<name>A0A936ZAF7_9HYPH</name>
<evidence type="ECO:0000256" key="3">
    <source>
        <dbReference type="ARBA" id="ARBA00022723"/>
    </source>
</evidence>
<dbReference type="InterPro" id="IPR041492">
    <property type="entry name" value="HAD_2"/>
</dbReference>
<dbReference type="PANTHER" id="PTHR46193">
    <property type="entry name" value="6-PHOSPHOGLUCONATE PHOSPHATASE"/>
    <property type="match status" value="1"/>
</dbReference>
<keyword evidence="3" id="KW-0479">Metal-binding</keyword>
<gene>
    <name evidence="5" type="ORF">JKG68_08525</name>
</gene>
<dbReference type="InterPro" id="IPR023214">
    <property type="entry name" value="HAD_sf"/>
</dbReference>
<dbReference type="GO" id="GO:0046872">
    <property type="term" value="F:metal ion binding"/>
    <property type="evidence" value="ECO:0007669"/>
    <property type="project" value="UniProtKB-KW"/>
</dbReference>
<dbReference type="NCBIfam" id="TIGR01509">
    <property type="entry name" value="HAD-SF-IA-v3"/>
    <property type="match status" value="1"/>
</dbReference>
<comment type="caution">
    <text evidence="5">The sequence shown here is derived from an EMBL/GenBank/DDBJ whole genome shotgun (WGS) entry which is preliminary data.</text>
</comment>
<dbReference type="PANTHER" id="PTHR46193:SF10">
    <property type="entry name" value="6-PHOSPHOGLUCONATE PHOSPHATASE"/>
    <property type="match status" value="1"/>
</dbReference>
<dbReference type="AlphaFoldDB" id="A0A936ZAF7"/>
<protein>
    <submittedName>
        <fullName evidence="5">HAD family hydrolase</fullName>
    </submittedName>
</protein>
<evidence type="ECO:0000313" key="6">
    <source>
        <dbReference type="Proteomes" id="UP000605848"/>
    </source>
</evidence>
<dbReference type="InterPro" id="IPR006439">
    <property type="entry name" value="HAD-SF_hydro_IA"/>
</dbReference>
<dbReference type="CDD" id="cd07526">
    <property type="entry name" value="HAD_BPGM_like"/>
    <property type="match status" value="1"/>
</dbReference>
<evidence type="ECO:0000256" key="4">
    <source>
        <dbReference type="ARBA" id="ARBA00022842"/>
    </source>
</evidence>
<proteinExistence type="inferred from homology"/>
<accession>A0A936ZAF7</accession>
<dbReference type="InterPro" id="IPR051600">
    <property type="entry name" value="Beta-PGM-like"/>
</dbReference>
<evidence type="ECO:0000256" key="2">
    <source>
        <dbReference type="ARBA" id="ARBA00006171"/>
    </source>
</evidence>
<dbReference type="EMBL" id="JAEQMY010000009">
    <property type="protein sequence ID" value="MBL0404005.1"/>
    <property type="molecule type" value="Genomic_DNA"/>
</dbReference>
<comment type="cofactor">
    <cofactor evidence="1">
        <name>Mg(2+)</name>
        <dbReference type="ChEBI" id="CHEBI:18420"/>
    </cofactor>
</comment>
<dbReference type="Pfam" id="PF13419">
    <property type="entry name" value="HAD_2"/>
    <property type="match status" value="1"/>
</dbReference>
<dbReference type="RefSeq" id="WP_202058094.1">
    <property type="nucleotide sequence ID" value="NZ_JAEQMY010000009.1"/>
</dbReference>
<dbReference type="InterPro" id="IPR023198">
    <property type="entry name" value="PGP-like_dom2"/>
</dbReference>